<dbReference type="VEuPathDB" id="VectorBase:SCAU005266"/>
<proteinExistence type="predicted"/>
<dbReference type="AlphaFoldDB" id="A0A1I8P6L4"/>
<dbReference type="Pfam" id="PF10601">
    <property type="entry name" value="zf-LITAF-like"/>
    <property type="match status" value="1"/>
</dbReference>
<dbReference type="PROSITE" id="PS51837">
    <property type="entry name" value="LITAF"/>
    <property type="match status" value="1"/>
</dbReference>
<name>A0A1I8P6L4_STOCA</name>
<sequence>MDKDDKYLVRCLKCRKVLECSRYNVSPLLQHIRSDHPEVEIIDDETNETNRNCDESWMAKNVSKATSTNDRLIQTETKDTQIEDDNKSEVEESQPQATSTDNSNEMEKQLFSSYMPEEDLIQLSDNTNHFKTFQDIKDSELSSSNTHAQIIYTHRCKIRTPSAATSSLIAFPKTPRKRHFYRISIQKWQPASGSIYCPKCGCHKKPLIETRIERFTQNEWCAKCLFNCWPLCFMPWLLRGHEVQQLHCSKCKAFLGIYNPKSNCLRPNGEFMSPNAEHQVRLQSGELSSDKSSDQKSNAKKLPTSVVIDGRKLHPDMVARLEGFKRYGRLAGIDLEEILTDSSRSNNRSKTFMDDSSATEEMFVASKKLNSGNVNTIQKNNQS</sequence>
<dbReference type="OrthoDB" id="7765058at2759"/>
<organism evidence="3 4">
    <name type="scientific">Stomoxys calcitrans</name>
    <name type="common">Stable fly</name>
    <name type="synonym">Conops calcitrans</name>
    <dbReference type="NCBI Taxonomy" id="35570"/>
    <lineage>
        <taxon>Eukaryota</taxon>
        <taxon>Metazoa</taxon>
        <taxon>Ecdysozoa</taxon>
        <taxon>Arthropoda</taxon>
        <taxon>Hexapoda</taxon>
        <taxon>Insecta</taxon>
        <taxon>Pterygota</taxon>
        <taxon>Neoptera</taxon>
        <taxon>Endopterygota</taxon>
        <taxon>Diptera</taxon>
        <taxon>Brachycera</taxon>
        <taxon>Muscomorpha</taxon>
        <taxon>Muscoidea</taxon>
        <taxon>Muscidae</taxon>
        <taxon>Stomoxys</taxon>
    </lineage>
</organism>
<evidence type="ECO:0000313" key="4">
    <source>
        <dbReference type="Proteomes" id="UP000095300"/>
    </source>
</evidence>
<keyword evidence="4" id="KW-1185">Reference proteome</keyword>
<evidence type="ECO:0000256" key="1">
    <source>
        <dbReference type="SAM" id="MobiDB-lite"/>
    </source>
</evidence>
<gene>
    <name evidence="3" type="primary">106089505</name>
</gene>
<feature type="domain" description="LITAF" evidence="2">
    <location>
        <begin position="177"/>
        <end position="260"/>
    </location>
</feature>
<dbReference type="InterPro" id="IPR006629">
    <property type="entry name" value="LITAF"/>
</dbReference>
<reference evidence="3" key="1">
    <citation type="submission" date="2020-05" db="UniProtKB">
        <authorList>
            <consortium name="EnsemblMetazoa"/>
        </authorList>
    </citation>
    <scope>IDENTIFICATION</scope>
    <source>
        <strain evidence="3">USDA</strain>
    </source>
</reference>
<dbReference type="SMART" id="SM00714">
    <property type="entry name" value="LITAF"/>
    <property type="match status" value="1"/>
</dbReference>
<protein>
    <recommendedName>
        <fullName evidence="2">LITAF domain-containing protein</fullName>
    </recommendedName>
</protein>
<dbReference type="EnsemblMetazoa" id="SCAU005266-RA">
    <property type="protein sequence ID" value="SCAU005266-PA"/>
    <property type="gene ID" value="SCAU005266"/>
</dbReference>
<dbReference type="Proteomes" id="UP000095300">
    <property type="component" value="Unassembled WGS sequence"/>
</dbReference>
<feature type="compositionally biased region" description="Basic and acidic residues" evidence="1">
    <location>
        <begin position="76"/>
        <end position="90"/>
    </location>
</feature>
<evidence type="ECO:0000313" key="3">
    <source>
        <dbReference type="EnsemblMetazoa" id="SCAU005266-PA"/>
    </source>
</evidence>
<feature type="region of interest" description="Disordered" evidence="1">
    <location>
        <begin position="61"/>
        <end position="105"/>
    </location>
</feature>
<feature type="compositionally biased region" description="Polar residues" evidence="1">
    <location>
        <begin position="63"/>
        <end position="75"/>
    </location>
</feature>
<dbReference type="STRING" id="35570.A0A1I8P6L4"/>
<accession>A0A1I8P6L4</accession>
<evidence type="ECO:0000259" key="2">
    <source>
        <dbReference type="PROSITE" id="PS51837"/>
    </source>
</evidence>
<feature type="compositionally biased region" description="Polar residues" evidence="1">
    <location>
        <begin position="93"/>
        <end position="103"/>
    </location>
</feature>